<dbReference type="PROSITE" id="PS50949">
    <property type="entry name" value="HTH_GNTR"/>
    <property type="match status" value="1"/>
</dbReference>
<proteinExistence type="predicted"/>
<evidence type="ECO:0000256" key="1">
    <source>
        <dbReference type="ARBA" id="ARBA00023015"/>
    </source>
</evidence>
<dbReference type="CDD" id="cd07377">
    <property type="entry name" value="WHTH_GntR"/>
    <property type="match status" value="1"/>
</dbReference>
<dbReference type="InterPro" id="IPR036390">
    <property type="entry name" value="WH_DNA-bd_sf"/>
</dbReference>
<evidence type="ECO:0000259" key="4">
    <source>
        <dbReference type="PROSITE" id="PS50949"/>
    </source>
</evidence>
<dbReference type="AlphaFoldDB" id="A0A239CF36"/>
<dbReference type="InterPro" id="IPR008920">
    <property type="entry name" value="TF_FadR/GntR_C"/>
</dbReference>
<keyword evidence="2 5" id="KW-0238">DNA-binding</keyword>
<protein>
    <submittedName>
        <fullName evidence="5">DNA-binding transcriptional regulator, GntR family</fullName>
    </submittedName>
</protein>
<dbReference type="InterPro" id="IPR011711">
    <property type="entry name" value="GntR_C"/>
</dbReference>
<organism evidence="5 6">
    <name type="scientific">Anaerovirgula multivorans</name>
    <dbReference type="NCBI Taxonomy" id="312168"/>
    <lineage>
        <taxon>Bacteria</taxon>
        <taxon>Bacillati</taxon>
        <taxon>Bacillota</taxon>
        <taxon>Clostridia</taxon>
        <taxon>Peptostreptococcales</taxon>
        <taxon>Natronincolaceae</taxon>
        <taxon>Anaerovirgula</taxon>
    </lineage>
</organism>
<evidence type="ECO:0000256" key="3">
    <source>
        <dbReference type="ARBA" id="ARBA00023163"/>
    </source>
</evidence>
<dbReference type="Proteomes" id="UP000198304">
    <property type="component" value="Unassembled WGS sequence"/>
</dbReference>
<keyword evidence="6" id="KW-1185">Reference proteome</keyword>
<dbReference type="Pfam" id="PF00392">
    <property type="entry name" value="GntR"/>
    <property type="match status" value="1"/>
</dbReference>
<keyword evidence="3" id="KW-0804">Transcription</keyword>
<dbReference type="EMBL" id="FZOJ01000005">
    <property type="protein sequence ID" value="SNS18720.1"/>
    <property type="molecule type" value="Genomic_DNA"/>
</dbReference>
<dbReference type="SMART" id="SM00895">
    <property type="entry name" value="FCD"/>
    <property type="match status" value="1"/>
</dbReference>
<dbReference type="RefSeq" id="WP_176431246.1">
    <property type="nucleotide sequence ID" value="NZ_FZOJ01000005.1"/>
</dbReference>
<dbReference type="PANTHER" id="PTHR43537">
    <property type="entry name" value="TRANSCRIPTIONAL REGULATOR, GNTR FAMILY"/>
    <property type="match status" value="1"/>
</dbReference>
<dbReference type="SUPFAM" id="SSF46785">
    <property type="entry name" value="Winged helix' DNA-binding domain"/>
    <property type="match status" value="1"/>
</dbReference>
<dbReference type="GO" id="GO:0003700">
    <property type="term" value="F:DNA-binding transcription factor activity"/>
    <property type="evidence" value="ECO:0007669"/>
    <property type="project" value="InterPro"/>
</dbReference>
<sequence>MKQTAEIQLPLKEKAYNLIKEQIIKCELMPGSDISEIQIAQELGISRTPVREALLRLNQEKFVTIYPRKGIIVSEITVKDIHEVFQIRELIEPAMAKIACKNMSKEYLLQLKKKFEDIEFNLSNPSAMEYFDLDIEFHKYIIQCGNNNHLIKFTNRIFDLDYRIRVMSTLEIDDVEKRSRPEHFAIIDALIAKDGEKIQETIREHIVNAREAALLKIY</sequence>
<accession>A0A239CF36</accession>
<dbReference type="SUPFAM" id="SSF48008">
    <property type="entry name" value="GntR ligand-binding domain-like"/>
    <property type="match status" value="1"/>
</dbReference>
<keyword evidence="1" id="KW-0805">Transcription regulation</keyword>
<dbReference type="Gene3D" id="1.20.120.530">
    <property type="entry name" value="GntR ligand-binding domain-like"/>
    <property type="match status" value="1"/>
</dbReference>
<evidence type="ECO:0000313" key="6">
    <source>
        <dbReference type="Proteomes" id="UP000198304"/>
    </source>
</evidence>
<reference evidence="5 6" key="1">
    <citation type="submission" date="2017-06" db="EMBL/GenBank/DDBJ databases">
        <authorList>
            <person name="Kim H.J."/>
            <person name="Triplett B.A."/>
        </authorList>
    </citation>
    <scope>NUCLEOTIDE SEQUENCE [LARGE SCALE GENOMIC DNA]</scope>
    <source>
        <strain evidence="5 6">SCA</strain>
    </source>
</reference>
<evidence type="ECO:0000313" key="5">
    <source>
        <dbReference type="EMBL" id="SNS18720.1"/>
    </source>
</evidence>
<name>A0A239CF36_9FIRM</name>
<dbReference type="SMART" id="SM00345">
    <property type="entry name" value="HTH_GNTR"/>
    <property type="match status" value="1"/>
</dbReference>
<dbReference type="InterPro" id="IPR036388">
    <property type="entry name" value="WH-like_DNA-bd_sf"/>
</dbReference>
<dbReference type="PANTHER" id="PTHR43537:SF24">
    <property type="entry name" value="GLUCONATE OPERON TRANSCRIPTIONAL REPRESSOR"/>
    <property type="match status" value="1"/>
</dbReference>
<dbReference type="Gene3D" id="1.10.10.10">
    <property type="entry name" value="Winged helix-like DNA-binding domain superfamily/Winged helix DNA-binding domain"/>
    <property type="match status" value="1"/>
</dbReference>
<evidence type="ECO:0000256" key="2">
    <source>
        <dbReference type="ARBA" id="ARBA00023125"/>
    </source>
</evidence>
<feature type="domain" description="HTH gntR-type" evidence="4">
    <location>
        <begin position="9"/>
        <end position="76"/>
    </location>
</feature>
<dbReference type="Pfam" id="PF07729">
    <property type="entry name" value="FCD"/>
    <property type="match status" value="1"/>
</dbReference>
<dbReference type="InterPro" id="IPR000524">
    <property type="entry name" value="Tscrpt_reg_HTH_GntR"/>
</dbReference>
<dbReference type="GO" id="GO:0003677">
    <property type="term" value="F:DNA binding"/>
    <property type="evidence" value="ECO:0007669"/>
    <property type="project" value="UniProtKB-KW"/>
</dbReference>
<gene>
    <name evidence="5" type="ORF">SAMN05446037_1005176</name>
</gene>